<evidence type="ECO:0000256" key="1">
    <source>
        <dbReference type="SAM" id="Coils"/>
    </source>
</evidence>
<protein>
    <submittedName>
        <fullName evidence="3">Zinc ribbon domain-containing protein</fullName>
    </submittedName>
</protein>
<feature type="coiled-coil region" evidence="1">
    <location>
        <begin position="5"/>
        <end position="111"/>
    </location>
</feature>
<reference evidence="3 4" key="1">
    <citation type="submission" date="2024-08" db="EMBL/GenBank/DDBJ databases">
        <title>Clostridium lapicellarii sp. nov., and Clostridium renhuaiense sp. nov., two species isolated from the mud in a fermentation cellar used for producing sauce-flavour Chinese liquors.</title>
        <authorList>
            <person name="Yang F."/>
            <person name="Wang H."/>
            <person name="Chen L.Q."/>
            <person name="Zhou N."/>
            <person name="Lu J.J."/>
            <person name="Pu X.X."/>
            <person name="Wan B."/>
            <person name="Wang L."/>
            <person name="Liu S.J."/>
        </authorList>
    </citation>
    <scope>NUCLEOTIDE SEQUENCE [LARGE SCALE GENOMIC DNA]</scope>
    <source>
        <strain evidence="3 4">MT-5</strain>
    </source>
</reference>
<evidence type="ECO:0000313" key="3">
    <source>
        <dbReference type="EMBL" id="MEY7998948.1"/>
    </source>
</evidence>
<organism evidence="3 4">
    <name type="scientific">Clostridium moutaii</name>
    <dbReference type="NCBI Taxonomy" id="3240932"/>
    <lineage>
        <taxon>Bacteria</taxon>
        <taxon>Bacillati</taxon>
        <taxon>Bacillota</taxon>
        <taxon>Clostridia</taxon>
        <taxon>Eubacteriales</taxon>
        <taxon>Clostridiaceae</taxon>
        <taxon>Clostridium</taxon>
    </lineage>
</organism>
<keyword evidence="1" id="KW-0175">Coiled coil</keyword>
<dbReference type="Gene3D" id="1.10.287.1490">
    <property type="match status" value="1"/>
</dbReference>
<dbReference type="EMBL" id="JBGEWD010000001">
    <property type="protein sequence ID" value="MEY7998948.1"/>
    <property type="molecule type" value="Genomic_DNA"/>
</dbReference>
<comment type="caution">
    <text evidence="3">The sequence shown here is derived from an EMBL/GenBank/DDBJ whole genome shotgun (WGS) entry which is preliminary data.</text>
</comment>
<name>A0ABV4BQ88_9CLOT</name>
<keyword evidence="4" id="KW-1185">Reference proteome</keyword>
<evidence type="ECO:0000259" key="2">
    <source>
        <dbReference type="Pfam" id="PF02591"/>
    </source>
</evidence>
<dbReference type="RefSeq" id="WP_369702821.1">
    <property type="nucleotide sequence ID" value="NZ_JBGEWD010000001.1"/>
</dbReference>
<accession>A0ABV4BQ88</accession>
<gene>
    <name evidence="3" type="ORF">AB8U03_01835</name>
</gene>
<sequence length="235" mass="27582">MLNLLLKIQQNKETIKKTKEALKEESNNNFMRKMKKEFEQEKAKYKIIDSKLKEVRQNIEQLDKRLNNLKKEMDLEEAKLYGNLKYDLKFINTLEKSIKLKEHEIKSLEEDSLNALYEEENSLKEREISGRKLVDIKDEFYNHKKIINEKIIKAKEDIKIAEDNILNCEKKVPKKLLDKFNELCSVKGTGAAKLSNGVCLGCRMKVSAITIDDIKNNKDIVYCDNCGRIIHYHDK</sequence>
<evidence type="ECO:0000313" key="4">
    <source>
        <dbReference type="Proteomes" id="UP001564657"/>
    </source>
</evidence>
<dbReference type="Pfam" id="PF02591">
    <property type="entry name" value="Zn_ribbon_9"/>
    <property type="match status" value="1"/>
</dbReference>
<feature type="domain" description="C4-type zinc ribbon" evidence="2">
    <location>
        <begin position="198"/>
        <end position="230"/>
    </location>
</feature>
<dbReference type="Proteomes" id="UP001564657">
    <property type="component" value="Unassembled WGS sequence"/>
</dbReference>
<proteinExistence type="predicted"/>
<feature type="coiled-coil region" evidence="1">
    <location>
        <begin position="144"/>
        <end position="171"/>
    </location>
</feature>
<dbReference type="InterPro" id="IPR003743">
    <property type="entry name" value="Zf-RING_7"/>
</dbReference>